<evidence type="ECO:0000259" key="1">
    <source>
        <dbReference type="Pfam" id="PF24240"/>
    </source>
</evidence>
<feature type="domain" description="DUF7448" evidence="1">
    <location>
        <begin position="17"/>
        <end position="115"/>
    </location>
</feature>
<evidence type="ECO:0000313" key="4">
    <source>
        <dbReference type="Proteomes" id="UP000028780"/>
    </source>
</evidence>
<dbReference type="Proteomes" id="UP000028780">
    <property type="component" value="Chromosome"/>
</dbReference>
<dbReference type="AlphaFoldDB" id="A0A076NMM9"/>
<dbReference type="EMBL" id="CP009211">
    <property type="protein sequence ID" value="AIJ33446.1"/>
    <property type="molecule type" value="Genomic_DNA"/>
</dbReference>
<proteinExistence type="predicted"/>
<dbReference type="Proteomes" id="UP000215374">
    <property type="component" value="Chromosome 1"/>
</dbReference>
<evidence type="ECO:0000313" key="5">
    <source>
        <dbReference type="Proteomes" id="UP000215374"/>
    </source>
</evidence>
<dbReference type="RefSeq" id="WP_038590273.1">
    <property type="nucleotide sequence ID" value="NZ_CP009211.1"/>
</dbReference>
<keyword evidence="4" id="KW-1185">Reference proteome</keyword>
<reference evidence="2 4" key="1">
    <citation type="submission" date="2014-08" db="EMBL/GenBank/DDBJ databases">
        <title>Complete genome sequence of Corynebacterium imitans DSM 44264, isolated from a five-month-old boy with suspected pharyngeal diphtheria.</title>
        <authorList>
            <person name="Mollmann S."/>
            <person name="Albersmeier A."/>
            <person name="Ruckert C."/>
            <person name="Tauch A."/>
        </authorList>
    </citation>
    <scope>NUCLEOTIDE SEQUENCE [LARGE SCALE GENOMIC DNA]</scope>
    <source>
        <strain evidence="2 4">DSM 44264</strain>
    </source>
</reference>
<sequence>MRNYDMLGSMDEDDLREELVGKTIASIDLQEQTIHLTDGTELRFIDTADCCAWFNSQLMVRNLTSNAITNVTKEYSSHKGAPEAWTLHVLAEDKTIVDVDIWGDSTTGYYCRSIDLKVVYPE</sequence>
<evidence type="ECO:0000313" key="2">
    <source>
        <dbReference type="EMBL" id="AIJ33446.1"/>
    </source>
</evidence>
<gene>
    <name evidence="2" type="ORF">CIMIT_05605</name>
    <name evidence="3" type="ORF">SAMEA4535761_01188</name>
</gene>
<accession>A0A076NMM9</accession>
<name>A0A076NMM9_9CORY</name>
<dbReference type="Pfam" id="PF24240">
    <property type="entry name" value="DUF7448"/>
    <property type="match status" value="1"/>
</dbReference>
<dbReference type="EMBL" id="LT906467">
    <property type="protein sequence ID" value="SNV70470.1"/>
    <property type="molecule type" value="Genomic_DNA"/>
</dbReference>
<dbReference type="STRING" id="156978.CIMIT_05605"/>
<dbReference type="KEGG" id="cii:CIMIT_05605"/>
<evidence type="ECO:0000313" key="3">
    <source>
        <dbReference type="EMBL" id="SNV70470.1"/>
    </source>
</evidence>
<dbReference type="InterPro" id="IPR055871">
    <property type="entry name" value="DUF7448"/>
</dbReference>
<protein>
    <recommendedName>
        <fullName evidence="1">DUF7448 domain-containing protein</fullName>
    </recommendedName>
</protein>
<organism evidence="2 4">
    <name type="scientific">Corynebacterium imitans</name>
    <dbReference type="NCBI Taxonomy" id="156978"/>
    <lineage>
        <taxon>Bacteria</taxon>
        <taxon>Bacillati</taxon>
        <taxon>Actinomycetota</taxon>
        <taxon>Actinomycetes</taxon>
        <taxon>Mycobacteriales</taxon>
        <taxon>Corynebacteriaceae</taxon>
        <taxon>Corynebacterium</taxon>
    </lineage>
</organism>
<dbReference type="HOGENOM" id="CLU_2022840_0_0_11"/>
<dbReference type="OrthoDB" id="9979968at2"/>
<reference evidence="3 5" key="2">
    <citation type="submission" date="2017-06" db="EMBL/GenBank/DDBJ databases">
        <authorList>
            <consortium name="Pathogen Informatics"/>
        </authorList>
    </citation>
    <scope>NUCLEOTIDE SEQUENCE [LARGE SCALE GENOMIC DNA]</scope>
    <source>
        <strain evidence="3 5">NCTC13015</strain>
    </source>
</reference>